<gene>
    <name evidence="1" type="ORF">HPBE_LOCUS15331</name>
</gene>
<dbReference type="AlphaFoldDB" id="A0A183G242"/>
<accession>A0A183G242</accession>
<reference evidence="1 2" key="1">
    <citation type="submission" date="2018-11" db="EMBL/GenBank/DDBJ databases">
        <authorList>
            <consortium name="Pathogen Informatics"/>
        </authorList>
    </citation>
    <scope>NUCLEOTIDE SEQUENCE [LARGE SCALE GENOMIC DNA]</scope>
</reference>
<dbReference type="Proteomes" id="UP000050761">
    <property type="component" value="Unassembled WGS sequence"/>
</dbReference>
<proteinExistence type="predicted"/>
<evidence type="ECO:0000313" key="2">
    <source>
        <dbReference type="Proteomes" id="UP000050761"/>
    </source>
</evidence>
<evidence type="ECO:0000313" key="3">
    <source>
        <dbReference type="WBParaSite" id="HPBE_0001533201-mRNA-1"/>
    </source>
</evidence>
<sequence length="112" mass="12111">MVIYTSKTNFIIVFSDLDYPPGGSWRRVRHVYGSPSTVADVFGLKFRAADVFGTFRLAMHGCRRARHVYGSPCRVADVFGTSVASPGTVVDVFGCRAPTQSGTDGQCDGVTQ</sequence>
<dbReference type="EMBL" id="UZAH01028800">
    <property type="protein sequence ID" value="VDP02439.1"/>
    <property type="molecule type" value="Genomic_DNA"/>
</dbReference>
<dbReference type="WBParaSite" id="HPBE_0001533201-mRNA-1">
    <property type="protein sequence ID" value="HPBE_0001533201-mRNA-1"/>
    <property type="gene ID" value="HPBE_0001533201"/>
</dbReference>
<organism evidence="2 3">
    <name type="scientific">Heligmosomoides polygyrus</name>
    <name type="common">Parasitic roundworm</name>
    <dbReference type="NCBI Taxonomy" id="6339"/>
    <lineage>
        <taxon>Eukaryota</taxon>
        <taxon>Metazoa</taxon>
        <taxon>Ecdysozoa</taxon>
        <taxon>Nematoda</taxon>
        <taxon>Chromadorea</taxon>
        <taxon>Rhabditida</taxon>
        <taxon>Rhabditina</taxon>
        <taxon>Rhabditomorpha</taxon>
        <taxon>Strongyloidea</taxon>
        <taxon>Heligmosomidae</taxon>
        <taxon>Heligmosomoides</taxon>
    </lineage>
</organism>
<reference evidence="3" key="2">
    <citation type="submission" date="2019-09" db="UniProtKB">
        <authorList>
            <consortium name="WormBaseParasite"/>
        </authorList>
    </citation>
    <scope>IDENTIFICATION</scope>
</reference>
<protein>
    <submittedName>
        <fullName evidence="3">Lipase domain-containing protein</fullName>
    </submittedName>
</protein>
<keyword evidence="2" id="KW-1185">Reference proteome</keyword>
<accession>A0A3P8DP64</accession>
<name>A0A183G242_HELPZ</name>
<evidence type="ECO:0000313" key="1">
    <source>
        <dbReference type="EMBL" id="VDP02439.1"/>
    </source>
</evidence>